<name>A0A392UHE3_9FABA</name>
<protein>
    <recommendedName>
        <fullName evidence="3">Gag-pol polyprotein</fullName>
    </recommendedName>
</protein>
<dbReference type="AlphaFoldDB" id="A0A392UHE3"/>
<reference evidence="1 2" key="1">
    <citation type="journal article" date="2018" name="Front. Plant Sci.">
        <title>Red Clover (Trifolium pratense) and Zigzag Clover (T. medium) - A Picture of Genomic Similarities and Differences.</title>
        <authorList>
            <person name="Dluhosova J."/>
            <person name="Istvanek J."/>
            <person name="Nedelnik J."/>
            <person name="Repkova J."/>
        </authorList>
    </citation>
    <scope>NUCLEOTIDE SEQUENCE [LARGE SCALE GENOMIC DNA]</scope>
    <source>
        <strain evidence="2">cv. 10/8</strain>
        <tissue evidence="1">Leaf</tissue>
    </source>
</reference>
<evidence type="ECO:0000313" key="2">
    <source>
        <dbReference type="Proteomes" id="UP000265520"/>
    </source>
</evidence>
<feature type="non-terminal residue" evidence="1">
    <location>
        <position position="60"/>
    </location>
</feature>
<evidence type="ECO:0008006" key="3">
    <source>
        <dbReference type="Google" id="ProtNLM"/>
    </source>
</evidence>
<dbReference type="EMBL" id="LXQA010805504">
    <property type="protein sequence ID" value="MCI71856.1"/>
    <property type="molecule type" value="Genomic_DNA"/>
</dbReference>
<accession>A0A392UHE3</accession>
<comment type="caution">
    <text evidence="1">The sequence shown here is derived from an EMBL/GenBank/DDBJ whole genome shotgun (WGS) entry which is preliminary data.</text>
</comment>
<organism evidence="1 2">
    <name type="scientific">Trifolium medium</name>
    <dbReference type="NCBI Taxonomy" id="97028"/>
    <lineage>
        <taxon>Eukaryota</taxon>
        <taxon>Viridiplantae</taxon>
        <taxon>Streptophyta</taxon>
        <taxon>Embryophyta</taxon>
        <taxon>Tracheophyta</taxon>
        <taxon>Spermatophyta</taxon>
        <taxon>Magnoliopsida</taxon>
        <taxon>eudicotyledons</taxon>
        <taxon>Gunneridae</taxon>
        <taxon>Pentapetalae</taxon>
        <taxon>rosids</taxon>
        <taxon>fabids</taxon>
        <taxon>Fabales</taxon>
        <taxon>Fabaceae</taxon>
        <taxon>Papilionoideae</taxon>
        <taxon>50 kb inversion clade</taxon>
        <taxon>NPAAA clade</taxon>
        <taxon>Hologalegina</taxon>
        <taxon>IRL clade</taxon>
        <taxon>Trifolieae</taxon>
        <taxon>Trifolium</taxon>
    </lineage>
</organism>
<proteinExistence type="predicted"/>
<evidence type="ECO:0000313" key="1">
    <source>
        <dbReference type="EMBL" id="MCI71856.1"/>
    </source>
</evidence>
<sequence length="60" mass="7120">MANNNEKDQYTIKPPRFNGEQFEYWKDRIESFFLGYDSDIWDIVTRGYTPPVDANGVKLE</sequence>
<keyword evidence="2" id="KW-1185">Reference proteome</keyword>
<dbReference type="Proteomes" id="UP000265520">
    <property type="component" value="Unassembled WGS sequence"/>
</dbReference>